<accession>A0A6A3RFZ5</accession>
<sequence>MPMTDHTDGEDEFVDDSTSAAAAMLGQGEAIRKRWQ</sequence>
<evidence type="ECO:0000313" key="4">
    <source>
        <dbReference type="EMBL" id="KAE9096587.1"/>
    </source>
</evidence>
<evidence type="ECO:0000313" key="3">
    <source>
        <dbReference type="EMBL" id="KAE9087265.1"/>
    </source>
</evidence>
<dbReference type="EMBL" id="QXFW01006175">
    <property type="protein sequence ID" value="KAE8959918.1"/>
    <property type="molecule type" value="Genomic_DNA"/>
</dbReference>
<name>A0A6A3RFZ5_9STRA</name>
<proteinExistence type="predicted"/>
<dbReference type="Proteomes" id="UP000460718">
    <property type="component" value="Unassembled WGS sequence"/>
</dbReference>
<dbReference type="EMBL" id="QXGA01002497">
    <property type="protein sequence ID" value="KAE9096587.1"/>
    <property type="molecule type" value="Genomic_DNA"/>
</dbReference>
<organism evidence="4 7">
    <name type="scientific">Phytophthora fragariae</name>
    <dbReference type="NCBI Taxonomy" id="53985"/>
    <lineage>
        <taxon>Eukaryota</taxon>
        <taxon>Sar</taxon>
        <taxon>Stramenopiles</taxon>
        <taxon>Oomycota</taxon>
        <taxon>Peronosporomycetes</taxon>
        <taxon>Peronosporales</taxon>
        <taxon>Peronosporaceae</taxon>
        <taxon>Phytophthora</taxon>
    </lineage>
</organism>
<dbReference type="AlphaFoldDB" id="A0A6A3RFZ5"/>
<gene>
    <name evidence="5" type="ORF">PF002_g22046</name>
    <name evidence="4" type="ORF">PF006_g23744</name>
    <name evidence="3" type="ORF">PF010_g19790</name>
    <name evidence="2" type="ORF">PF011_g30272</name>
</gene>
<evidence type="ECO:0000313" key="5">
    <source>
        <dbReference type="EMBL" id="KAE9199771.1"/>
    </source>
</evidence>
<evidence type="ECO:0000313" key="7">
    <source>
        <dbReference type="Proteomes" id="UP000440732"/>
    </source>
</evidence>
<reference evidence="6 7" key="1">
    <citation type="submission" date="2018-08" db="EMBL/GenBank/DDBJ databases">
        <title>Genomic investigation of the strawberry pathogen Phytophthora fragariae indicates pathogenicity is determined by transcriptional variation in three key races.</title>
        <authorList>
            <person name="Adams T.M."/>
            <person name="Armitage A.D."/>
            <person name="Sobczyk M.K."/>
            <person name="Bates H.J."/>
            <person name="Dunwell J.M."/>
            <person name="Nellist C.F."/>
            <person name="Harrison R.J."/>
        </authorList>
    </citation>
    <scope>NUCLEOTIDE SEQUENCE [LARGE SCALE GENOMIC DNA]</scope>
    <source>
        <strain evidence="5 6">BC-1</strain>
        <strain evidence="4 7">NOV-5</strain>
        <strain evidence="3 9">ONT-3</strain>
        <strain evidence="2 8">SCRP245</strain>
    </source>
</reference>
<evidence type="ECO:0000313" key="6">
    <source>
        <dbReference type="Proteomes" id="UP000440367"/>
    </source>
</evidence>
<evidence type="ECO:0000256" key="1">
    <source>
        <dbReference type="SAM" id="MobiDB-lite"/>
    </source>
</evidence>
<evidence type="ECO:0000313" key="8">
    <source>
        <dbReference type="Proteomes" id="UP000460718"/>
    </source>
</evidence>
<protein>
    <submittedName>
        <fullName evidence="4">Uncharacterized protein</fullName>
    </submittedName>
</protein>
<feature type="region of interest" description="Disordered" evidence="1">
    <location>
        <begin position="1"/>
        <end position="36"/>
    </location>
</feature>
<dbReference type="EMBL" id="QXFX01001625">
    <property type="protein sequence ID" value="KAE9087265.1"/>
    <property type="molecule type" value="Genomic_DNA"/>
</dbReference>
<evidence type="ECO:0000313" key="2">
    <source>
        <dbReference type="EMBL" id="KAE8959918.1"/>
    </source>
</evidence>
<evidence type="ECO:0000313" key="9">
    <source>
        <dbReference type="Proteomes" id="UP000488956"/>
    </source>
</evidence>
<dbReference type="Proteomes" id="UP000440367">
    <property type="component" value="Unassembled WGS sequence"/>
</dbReference>
<dbReference type="EMBL" id="QXGD01001750">
    <property type="protein sequence ID" value="KAE9199771.1"/>
    <property type="molecule type" value="Genomic_DNA"/>
</dbReference>
<comment type="caution">
    <text evidence="4">The sequence shown here is derived from an EMBL/GenBank/DDBJ whole genome shotgun (WGS) entry which is preliminary data.</text>
</comment>
<dbReference type="Proteomes" id="UP000440732">
    <property type="component" value="Unassembled WGS sequence"/>
</dbReference>
<dbReference type="Proteomes" id="UP000488956">
    <property type="component" value="Unassembled WGS sequence"/>
</dbReference>